<evidence type="ECO:0008006" key="3">
    <source>
        <dbReference type="Google" id="ProtNLM"/>
    </source>
</evidence>
<dbReference type="EMBL" id="JAUOPU010000049">
    <property type="protein sequence ID" value="MDO6545366.1"/>
    <property type="molecule type" value="Genomic_DNA"/>
</dbReference>
<evidence type="ECO:0000313" key="1">
    <source>
        <dbReference type="EMBL" id="MDO6545366.1"/>
    </source>
</evidence>
<name>A0AAW7YC98_9GAMM</name>
<dbReference type="RefSeq" id="WP_303501972.1">
    <property type="nucleotide sequence ID" value="NZ_JAUOPU010000049.1"/>
</dbReference>
<proteinExistence type="predicted"/>
<sequence>MTSLISFNITKTFPMIVSGNSYTISFAENVDEFVIFVSNDSNGKQSKYHFDRDTASDFKHYHDEDLHNQVLEVIRSDIQNGIV</sequence>
<gene>
    <name evidence="1" type="ORF">Q4568_22765</name>
</gene>
<organism evidence="1 2">
    <name type="scientific">Photobacterium sanguinicancri</name>
    <dbReference type="NCBI Taxonomy" id="875932"/>
    <lineage>
        <taxon>Bacteria</taxon>
        <taxon>Pseudomonadati</taxon>
        <taxon>Pseudomonadota</taxon>
        <taxon>Gammaproteobacteria</taxon>
        <taxon>Vibrionales</taxon>
        <taxon>Vibrionaceae</taxon>
        <taxon>Photobacterium</taxon>
    </lineage>
</organism>
<protein>
    <recommendedName>
        <fullName evidence="3">KTSC domain-containing protein</fullName>
    </recommendedName>
</protein>
<dbReference type="AlphaFoldDB" id="A0AAW7YC98"/>
<evidence type="ECO:0000313" key="2">
    <source>
        <dbReference type="Proteomes" id="UP001170624"/>
    </source>
</evidence>
<reference evidence="1" key="1">
    <citation type="submission" date="2023-07" db="EMBL/GenBank/DDBJ databases">
        <title>Genome content predicts the carbon catabolic preferences of heterotrophic bacteria.</title>
        <authorList>
            <person name="Gralka M."/>
        </authorList>
    </citation>
    <scope>NUCLEOTIDE SEQUENCE</scope>
    <source>
        <strain evidence="1">G2M05</strain>
    </source>
</reference>
<comment type="caution">
    <text evidence="1">The sequence shown here is derived from an EMBL/GenBank/DDBJ whole genome shotgun (WGS) entry which is preliminary data.</text>
</comment>
<accession>A0AAW7YC98</accession>
<dbReference type="Proteomes" id="UP001170624">
    <property type="component" value="Unassembled WGS sequence"/>
</dbReference>